<dbReference type="EMBL" id="JAHQIW010001916">
    <property type="protein sequence ID" value="KAJ1354019.1"/>
    <property type="molecule type" value="Genomic_DNA"/>
</dbReference>
<gene>
    <name evidence="1" type="ORF">KIN20_010821</name>
</gene>
<protein>
    <submittedName>
        <fullName evidence="1">Uncharacterized protein</fullName>
    </submittedName>
</protein>
<evidence type="ECO:0000313" key="1">
    <source>
        <dbReference type="EMBL" id="KAJ1354019.1"/>
    </source>
</evidence>
<evidence type="ECO:0000313" key="2">
    <source>
        <dbReference type="Proteomes" id="UP001196413"/>
    </source>
</evidence>
<organism evidence="1 2">
    <name type="scientific">Parelaphostrongylus tenuis</name>
    <name type="common">Meningeal worm</name>
    <dbReference type="NCBI Taxonomy" id="148309"/>
    <lineage>
        <taxon>Eukaryota</taxon>
        <taxon>Metazoa</taxon>
        <taxon>Ecdysozoa</taxon>
        <taxon>Nematoda</taxon>
        <taxon>Chromadorea</taxon>
        <taxon>Rhabditida</taxon>
        <taxon>Rhabditina</taxon>
        <taxon>Rhabditomorpha</taxon>
        <taxon>Strongyloidea</taxon>
        <taxon>Metastrongylidae</taxon>
        <taxon>Parelaphostrongylus</taxon>
    </lineage>
</organism>
<sequence length="63" mass="6542">MVHATAADVQSRVPGIATSETGATRFIFDVLANQARNALLPDAVISTNLGQLNGCCSIMEAPL</sequence>
<dbReference type="Proteomes" id="UP001196413">
    <property type="component" value="Unassembled WGS sequence"/>
</dbReference>
<proteinExistence type="predicted"/>
<dbReference type="AlphaFoldDB" id="A0AAD5MUI5"/>
<accession>A0AAD5MUI5</accession>
<reference evidence="1" key="1">
    <citation type="submission" date="2021-06" db="EMBL/GenBank/DDBJ databases">
        <title>Parelaphostrongylus tenuis whole genome reference sequence.</title>
        <authorList>
            <person name="Garwood T.J."/>
            <person name="Larsen P.A."/>
            <person name="Fountain-Jones N.M."/>
            <person name="Garbe J.R."/>
            <person name="Macchietto M.G."/>
            <person name="Kania S.A."/>
            <person name="Gerhold R.W."/>
            <person name="Richards J.E."/>
            <person name="Wolf T.M."/>
        </authorList>
    </citation>
    <scope>NUCLEOTIDE SEQUENCE</scope>
    <source>
        <strain evidence="1">MNPRO001-30</strain>
        <tissue evidence="1">Meninges</tissue>
    </source>
</reference>
<comment type="caution">
    <text evidence="1">The sequence shown here is derived from an EMBL/GenBank/DDBJ whole genome shotgun (WGS) entry which is preliminary data.</text>
</comment>
<keyword evidence="2" id="KW-1185">Reference proteome</keyword>
<name>A0AAD5MUI5_PARTN</name>